<dbReference type="SUPFAM" id="SSF49363">
    <property type="entry name" value="Purple acid phosphatase, N-terminal domain"/>
    <property type="match status" value="1"/>
</dbReference>
<protein>
    <submittedName>
        <fullName evidence="4">Metallophosphoesterase family protein</fullName>
    </submittedName>
</protein>
<dbReference type="AlphaFoldDB" id="A0A418LXY7"/>
<dbReference type="PANTHER" id="PTHR22953">
    <property type="entry name" value="ACID PHOSPHATASE RELATED"/>
    <property type="match status" value="1"/>
</dbReference>
<dbReference type="OrthoDB" id="1776264at2"/>
<dbReference type="InterPro" id="IPR008963">
    <property type="entry name" value="Purple_acid_Pase-like_N"/>
</dbReference>
<dbReference type="SUPFAM" id="SSF56300">
    <property type="entry name" value="Metallo-dependent phosphatases"/>
    <property type="match status" value="1"/>
</dbReference>
<dbReference type="Gene3D" id="3.60.21.10">
    <property type="match status" value="1"/>
</dbReference>
<evidence type="ECO:0000259" key="2">
    <source>
        <dbReference type="Pfam" id="PF00149"/>
    </source>
</evidence>
<proteinExistence type="predicted"/>
<dbReference type="Gene3D" id="2.60.40.380">
    <property type="entry name" value="Purple acid phosphatase-like, N-terminal"/>
    <property type="match status" value="1"/>
</dbReference>
<reference evidence="4 5" key="1">
    <citation type="submission" date="2018-08" db="EMBL/GenBank/DDBJ databases">
        <title>Fibrisoma montanum sp. nov., isolated from Danxia mountain soil.</title>
        <authorList>
            <person name="Huang Y."/>
        </authorList>
    </citation>
    <scope>NUCLEOTIDE SEQUENCE [LARGE SCALE GENOMIC DNA]</scope>
    <source>
        <strain evidence="4 5">HYT19</strain>
    </source>
</reference>
<feature type="domain" description="Purple acid phosphatase N-terminal" evidence="3">
    <location>
        <begin position="34"/>
        <end position="129"/>
    </location>
</feature>
<dbReference type="Proteomes" id="UP000283523">
    <property type="component" value="Unassembled WGS sequence"/>
</dbReference>
<dbReference type="InterPro" id="IPR029052">
    <property type="entry name" value="Metallo-depent_PP-like"/>
</dbReference>
<dbReference type="InterPro" id="IPR004843">
    <property type="entry name" value="Calcineurin-like_PHP"/>
</dbReference>
<dbReference type="GO" id="GO:0003993">
    <property type="term" value="F:acid phosphatase activity"/>
    <property type="evidence" value="ECO:0007669"/>
    <property type="project" value="InterPro"/>
</dbReference>
<evidence type="ECO:0000313" key="4">
    <source>
        <dbReference type="EMBL" id="RIV18161.1"/>
    </source>
</evidence>
<dbReference type="Pfam" id="PF00149">
    <property type="entry name" value="Metallophos"/>
    <property type="match status" value="1"/>
</dbReference>
<dbReference type="PANTHER" id="PTHR22953:SF153">
    <property type="entry name" value="PURPLE ACID PHOSPHATASE"/>
    <property type="match status" value="1"/>
</dbReference>
<evidence type="ECO:0000259" key="3">
    <source>
        <dbReference type="Pfam" id="PF16656"/>
    </source>
</evidence>
<gene>
    <name evidence="4" type="ORF">DYU11_29780</name>
</gene>
<sequence>MSLLGVAGFGPAPRLDAQPTQSDESSVLKVGPYLQAPRPNSITVRWITTVPSYSWVEYGETPDQLNKKAHRVNAGLVEANTTIQAITLQNLQPGKQYAYRICSKALTGFDPYKITYGDTFTSDVYTFTTPSVDAERVRFVVLNDIHDRPDSFAHLLQLPESPENDYVFLNGDMLDYQTDEDQLVNHLLKPVTSLFATRVPFILSRGNHETRGKFARQLVNYFDGHDQPFYYSFRQGPVYGIVLDSGEDKADDTPVYAGIVDFDQYRLEQAEWLKQEVRKKEFRQAKYRVVFSHIPLFYSGDWHGPMHCRTVWGPILNDANIDLLISGHTHKHGIHPAVKGEHSYPIVIGGGPQAGRRTIISVQADQTALTVTMLNDTGAAIGNLII</sequence>
<dbReference type="InterPro" id="IPR039331">
    <property type="entry name" value="PAPs-like"/>
</dbReference>
<accession>A0A418LXY7</accession>
<keyword evidence="5" id="KW-1185">Reference proteome</keyword>
<comment type="caution">
    <text evidence="4">The sequence shown here is derived from an EMBL/GenBank/DDBJ whole genome shotgun (WGS) entry which is preliminary data.</text>
</comment>
<dbReference type="EMBL" id="QXED01000013">
    <property type="protein sequence ID" value="RIV18161.1"/>
    <property type="molecule type" value="Genomic_DNA"/>
</dbReference>
<evidence type="ECO:0000256" key="1">
    <source>
        <dbReference type="ARBA" id="ARBA00022729"/>
    </source>
</evidence>
<dbReference type="InterPro" id="IPR015914">
    <property type="entry name" value="PAPs_N"/>
</dbReference>
<feature type="domain" description="Calcineurin-like phosphoesterase" evidence="2">
    <location>
        <begin position="138"/>
        <end position="331"/>
    </location>
</feature>
<dbReference type="GO" id="GO:0046872">
    <property type="term" value="F:metal ion binding"/>
    <property type="evidence" value="ECO:0007669"/>
    <property type="project" value="InterPro"/>
</dbReference>
<name>A0A418LXY7_9BACT</name>
<keyword evidence="1" id="KW-0732">Signal</keyword>
<dbReference type="Pfam" id="PF16656">
    <property type="entry name" value="Pur_ac_phosph_N"/>
    <property type="match status" value="1"/>
</dbReference>
<organism evidence="4 5">
    <name type="scientific">Fibrisoma montanum</name>
    <dbReference type="NCBI Taxonomy" id="2305895"/>
    <lineage>
        <taxon>Bacteria</taxon>
        <taxon>Pseudomonadati</taxon>
        <taxon>Bacteroidota</taxon>
        <taxon>Cytophagia</taxon>
        <taxon>Cytophagales</taxon>
        <taxon>Spirosomataceae</taxon>
        <taxon>Fibrisoma</taxon>
    </lineage>
</organism>
<evidence type="ECO:0000313" key="5">
    <source>
        <dbReference type="Proteomes" id="UP000283523"/>
    </source>
</evidence>